<organism evidence="1 2">
    <name type="scientific">Nannocystis bainbridge</name>
    <dbReference type="NCBI Taxonomy" id="2995303"/>
    <lineage>
        <taxon>Bacteria</taxon>
        <taxon>Pseudomonadati</taxon>
        <taxon>Myxococcota</taxon>
        <taxon>Polyangia</taxon>
        <taxon>Nannocystales</taxon>
        <taxon>Nannocystaceae</taxon>
        <taxon>Nannocystis</taxon>
    </lineage>
</organism>
<dbReference type="EMBL" id="JAQNDL010000001">
    <property type="protein sequence ID" value="MDC0716944.1"/>
    <property type="molecule type" value="Genomic_DNA"/>
</dbReference>
<dbReference type="RefSeq" id="WP_272085432.1">
    <property type="nucleotide sequence ID" value="NZ_JAQNDL010000001.1"/>
</dbReference>
<keyword evidence="2" id="KW-1185">Reference proteome</keyword>
<proteinExistence type="predicted"/>
<name>A0ABT5DTM5_9BACT</name>
<gene>
    <name evidence="1" type="ORF">POL25_08580</name>
</gene>
<protein>
    <submittedName>
        <fullName evidence="1">Uncharacterized protein</fullName>
    </submittedName>
</protein>
<evidence type="ECO:0000313" key="2">
    <source>
        <dbReference type="Proteomes" id="UP001221686"/>
    </source>
</evidence>
<reference evidence="1 2" key="1">
    <citation type="submission" date="2022-11" db="EMBL/GenBank/DDBJ databases">
        <title>Minimal conservation of predation-associated metabolite biosynthetic gene clusters underscores biosynthetic potential of Myxococcota including descriptions for ten novel species: Archangium lansinium sp. nov., Myxococcus landrumus sp. nov., Nannocystis bai.</title>
        <authorList>
            <person name="Ahearne A."/>
            <person name="Stevens C."/>
            <person name="Dowd S."/>
        </authorList>
    </citation>
    <scope>NUCLEOTIDE SEQUENCE [LARGE SCALE GENOMIC DNA]</scope>
    <source>
        <strain evidence="1 2">BB15-2</strain>
    </source>
</reference>
<sequence length="125" mass="13340">MELDLDLTAERFPYLGATSPGLEINAVRLVLVPDLETPIGGVQLESAGVAVGEAQGLTPNAAILGGLPTTRWGDLTEAPGAFKVKIADGQIPEAHREEYTIDGITYRRFKAGSVRDLLVIVHFTV</sequence>
<evidence type="ECO:0000313" key="1">
    <source>
        <dbReference type="EMBL" id="MDC0716944.1"/>
    </source>
</evidence>
<comment type="caution">
    <text evidence="1">The sequence shown here is derived from an EMBL/GenBank/DDBJ whole genome shotgun (WGS) entry which is preliminary data.</text>
</comment>
<dbReference type="Proteomes" id="UP001221686">
    <property type="component" value="Unassembled WGS sequence"/>
</dbReference>
<accession>A0ABT5DTM5</accession>